<sequence length="33" mass="3836">IVLERLYSLTPTTFLSVSTIRMGRQFNRCTEVC</sequence>
<gene>
    <name evidence="1" type="primary">jg26</name>
    <name evidence="1" type="ORF">PAEG_LOCUS4821</name>
</gene>
<reference evidence="1" key="1">
    <citation type="submission" date="2022-03" db="EMBL/GenBank/DDBJ databases">
        <authorList>
            <person name="Lindestad O."/>
        </authorList>
    </citation>
    <scope>NUCLEOTIDE SEQUENCE</scope>
</reference>
<evidence type="ECO:0000313" key="2">
    <source>
        <dbReference type="Proteomes" id="UP000838756"/>
    </source>
</evidence>
<proteinExistence type="predicted"/>
<dbReference type="EMBL" id="CAKXAJ010017216">
    <property type="protein sequence ID" value="CAH2216871.1"/>
    <property type="molecule type" value="Genomic_DNA"/>
</dbReference>
<organism evidence="1 2">
    <name type="scientific">Pararge aegeria aegeria</name>
    <dbReference type="NCBI Taxonomy" id="348720"/>
    <lineage>
        <taxon>Eukaryota</taxon>
        <taxon>Metazoa</taxon>
        <taxon>Ecdysozoa</taxon>
        <taxon>Arthropoda</taxon>
        <taxon>Hexapoda</taxon>
        <taxon>Insecta</taxon>
        <taxon>Pterygota</taxon>
        <taxon>Neoptera</taxon>
        <taxon>Endopterygota</taxon>
        <taxon>Lepidoptera</taxon>
        <taxon>Glossata</taxon>
        <taxon>Ditrysia</taxon>
        <taxon>Papilionoidea</taxon>
        <taxon>Nymphalidae</taxon>
        <taxon>Satyrinae</taxon>
        <taxon>Satyrini</taxon>
        <taxon>Parargina</taxon>
        <taxon>Pararge</taxon>
    </lineage>
</organism>
<protein>
    <submittedName>
        <fullName evidence="1">Jg26 protein</fullName>
    </submittedName>
</protein>
<dbReference type="AlphaFoldDB" id="A0A8S4QQ67"/>
<name>A0A8S4QQ67_9NEOP</name>
<accession>A0A8S4QQ67</accession>
<keyword evidence="2" id="KW-1185">Reference proteome</keyword>
<comment type="caution">
    <text evidence="1">The sequence shown here is derived from an EMBL/GenBank/DDBJ whole genome shotgun (WGS) entry which is preliminary data.</text>
</comment>
<dbReference type="Proteomes" id="UP000838756">
    <property type="component" value="Unassembled WGS sequence"/>
</dbReference>
<evidence type="ECO:0000313" key="1">
    <source>
        <dbReference type="EMBL" id="CAH2216871.1"/>
    </source>
</evidence>
<feature type="non-terminal residue" evidence="1">
    <location>
        <position position="1"/>
    </location>
</feature>